<evidence type="ECO:0000259" key="1">
    <source>
        <dbReference type="Pfam" id="PF03184"/>
    </source>
</evidence>
<accession>A0AA40I1E4</accession>
<feature type="domain" description="DDE-1" evidence="1">
    <location>
        <begin position="116"/>
        <end position="151"/>
    </location>
</feature>
<dbReference type="InterPro" id="IPR004875">
    <property type="entry name" value="DDE_SF_endonuclease_dom"/>
</dbReference>
<dbReference type="AlphaFoldDB" id="A0AA40I1E4"/>
<dbReference type="Proteomes" id="UP001177744">
    <property type="component" value="Unassembled WGS sequence"/>
</dbReference>
<dbReference type="Pfam" id="PF03184">
    <property type="entry name" value="DDE_1"/>
    <property type="match status" value="1"/>
</dbReference>
<gene>
    <name evidence="2" type="ORF">QTO34_017215</name>
</gene>
<protein>
    <recommendedName>
        <fullName evidence="1">DDE-1 domain-containing protein</fullName>
    </recommendedName>
</protein>
<dbReference type="EMBL" id="JAULJE010000007">
    <property type="protein sequence ID" value="KAK1340821.1"/>
    <property type="molecule type" value="Genomic_DNA"/>
</dbReference>
<reference evidence="2" key="1">
    <citation type="submission" date="2023-06" db="EMBL/GenBank/DDBJ databases">
        <title>Reference genome for the Northern bat (Eptesicus nilssonii), a most northern bat species.</title>
        <authorList>
            <person name="Laine V.N."/>
            <person name="Pulliainen A.T."/>
            <person name="Lilley T.M."/>
        </authorList>
    </citation>
    <scope>NUCLEOTIDE SEQUENCE</scope>
    <source>
        <strain evidence="2">BLF_Eptnil</strain>
        <tissue evidence="2">Kidney</tissue>
    </source>
</reference>
<proteinExistence type="predicted"/>
<organism evidence="2 3">
    <name type="scientific">Cnephaeus nilssonii</name>
    <name type="common">Northern bat</name>
    <name type="synonym">Eptesicus nilssonii</name>
    <dbReference type="NCBI Taxonomy" id="3371016"/>
    <lineage>
        <taxon>Eukaryota</taxon>
        <taxon>Metazoa</taxon>
        <taxon>Chordata</taxon>
        <taxon>Craniata</taxon>
        <taxon>Vertebrata</taxon>
        <taxon>Euteleostomi</taxon>
        <taxon>Mammalia</taxon>
        <taxon>Eutheria</taxon>
        <taxon>Laurasiatheria</taxon>
        <taxon>Chiroptera</taxon>
        <taxon>Yangochiroptera</taxon>
        <taxon>Vespertilionidae</taxon>
        <taxon>Cnephaeus</taxon>
    </lineage>
</organism>
<keyword evidence="3" id="KW-1185">Reference proteome</keyword>
<sequence length="165" mass="18570">MRPAQQGLTRVPLIRAGASNEPATKTSNYISYLVSCDCSVEYNLGKGEGTQKGKSLKQQEKQGILYAEEEKFENSKCWFLKFKEEAIPLHKCARRCRLGLSRLERKGLMPRFKALKNRWTLLSGANTVGGFKLKPVLIYHFKNPSTLKNYAKSTCLCPLKGIKPG</sequence>
<comment type="caution">
    <text evidence="2">The sequence shown here is derived from an EMBL/GenBank/DDBJ whole genome shotgun (WGS) entry which is preliminary data.</text>
</comment>
<name>A0AA40I1E4_CNENI</name>
<dbReference type="GO" id="GO:0003676">
    <property type="term" value="F:nucleic acid binding"/>
    <property type="evidence" value="ECO:0007669"/>
    <property type="project" value="InterPro"/>
</dbReference>
<evidence type="ECO:0000313" key="2">
    <source>
        <dbReference type="EMBL" id="KAK1340821.1"/>
    </source>
</evidence>
<evidence type="ECO:0000313" key="3">
    <source>
        <dbReference type="Proteomes" id="UP001177744"/>
    </source>
</evidence>